<feature type="non-terminal residue" evidence="1">
    <location>
        <position position="71"/>
    </location>
</feature>
<organism evidence="1 2">
    <name type="scientific">Cirrhinus mrigala</name>
    <name type="common">Mrigala</name>
    <dbReference type="NCBI Taxonomy" id="683832"/>
    <lineage>
        <taxon>Eukaryota</taxon>
        <taxon>Metazoa</taxon>
        <taxon>Chordata</taxon>
        <taxon>Craniata</taxon>
        <taxon>Vertebrata</taxon>
        <taxon>Euteleostomi</taxon>
        <taxon>Actinopterygii</taxon>
        <taxon>Neopterygii</taxon>
        <taxon>Teleostei</taxon>
        <taxon>Ostariophysi</taxon>
        <taxon>Cypriniformes</taxon>
        <taxon>Cyprinidae</taxon>
        <taxon>Labeoninae</taxon>
        <taxon>Labeonini</taxon>
        <taxon>Cirrhinus</taxon>
    </lineage>
</organism>
<evidence type="ECO:0000313" key="2">
    <source>
        <dbReference type="Proteomes" id="UP001529510"/>
    </source>
</evidence>
<keyword evidence="2" id="KW-1185">Reference proteome</keyword>
<proteinExistence type="predicted"/>
<protein>
    <submittedName>
        <fullName evidence="1">Uncharacterized protein</fullName>
    </submittedName>
</protein>
<comment type="caution">
    <text evidence="1">The sequence shown here is derived from an EMBL/GenBank/DDBJ whole genome shotgun (WGS) entry which is preliminary data.</text>
</comment>
<dbReference type="EMBL" id="JAMKFB020000274">
    <property type="protein sequence ID" value="KAL0150763.1"/>
    <property type="molecule type" value="Genomic_DNA"/>
</dbReference>
<gene>
    <name evidence="1" type="ORF">M9458_053921</name>
</gene>
<sequence length="71" mass="7896">YIPSALGHPIQAAHTERYSAPLFCKRVALSTIRLPECSEPPFLGICVLCFPEPLLEWYSVSRLAGHILKST</sequence>
<name>A0ABD0MNR9_CIRMR</name>
<dbReference type="Proteomes" id="UP001529510">
    <property type="component" value="Unassembled WGS sequence"/>
</dbReference>
<evidence type="ECO:0000313" key="1">
    <source>
        <dbReference type="EMBL" id="KAL0150763.1"/>
    </source>
</evidence>
<dbReference type="AlphaFoldDB" id="A0ABD0MNR9"/>
<reference evidence="1 2" key="1">
    <citation type="submission" date="2024-05" db="EMBL/GenBank/DDBJ databases">
        <title>Genome sequencing and assembly of Indian major carp, Cirrhinus mrigala (Hamilton, 1822).</title>
        <authorList>
            <person name="Mohindra V."/>
            <person name="Chowdhury L.M."/>
            <person name="Lal K."/>
            <person name="Jena J.K."/>
        </authorList>
    </citation>
    <scope>NUCLEOTIDE SEQUENCE [LARGE SCALE GENOMIC DNA]</scope>
    <source>
        <strain evidence="1">CM1030</strain>
        <tissue evidence="1">Blood</tissue>
    </source>
</reference>
<accession>A0ABD0MNR9</accession>
<feature type="non-terminal residue" evidence="1">
    <location>
        <position position="1"/>
    </location>
</feature>